<evidence type="ECO:0000313" key="5">
    <source>
        <dbReference type="EMBL" id="USW07544.1"/>
    </source>
</evidence>
<protein>
    <recommendedName>
        <fullName evidence="4">VRR-NUC domain-containing protein</fullName>
    </recommendedName>
</protein>
<feature type="domain" description="VRR-NUC" evidence="4">
    <location>
        <begin position="4"/>
        <end position="102"/>
    </location>
</feature>
<dbReference type="GO" id="GO:0016788">
    <property type="term" value="F:hydrolase activity, acting on ester bonds"/>
    <property type="evidence" value="ECO:0007669"/>
    <property type="project" value="InterPro"/>
</dbReference>
<dbReference type="RefSeq" id="YP_010582179.1">
    <property type="nucleotide sequence ID" value="NC_069147.1"/>
</dbReference>
<dbReference type="InterPro" id="IPR014883">
    <property type="entry name" value="VRR_NUC"/>
</dbReference>
<evidence type="ECO:0000313" key="6">
    <source>
        <dbReference type="Proteomes" id="UP001056818"/>
    </source>
</evidence>
<name>A0A9E7N126_9CAUD</name>
<comment type="cofactor">
    <cofactor evidence="1">
        <name>Mg(2+)</name>
        <dbReference type="ChEBI" id="CHEBI:18420"/>
    </cofactor>
</comment>
<keyword evidence="6" id="KW-1185">Reference proteome</keyword>
<evidence type="ECO:0000256" key="3">
    <source>
        <dbReference type="ARBA" id="ARBA00022801"/>
    </source>
</evidence>
<dbReference type="EMBL" id="ON720976">
    <property type="protein sequence ID" value="USW07544.1"/>
    <property type="molecule type" value="Genomic_DNA"/>
</dbReference>
<sequence>MKRTPEGVIQAYGMTELKKRGCLVRKIGYEGRRGCPDLLVLAPQHYIHSSESNDGCPFYRESCVIFIEVKKSEDTRPEEHQLREHTRMRAVGADVRVIGSKRQIDELVKELFPCD</sequence>
<organism evidence="5 6">
    <name type="scientific">Salmonella phage GRNsp27</name>
    <dbReference type="NCBI Taxonomy" id="2959429"/>
    <lineage>
        <taxon>Viruses</taxon>
        <taxon>Duplodnaviria</taxon>
        <taxon>Heunggongvirae</taxon>
        <taxon>Uroviricota</taxon>
        <taxon>Caudoviricetes</taxon>
        <taxon>Sarkviridae</taxon>
        <taxon>Guernseyvirinae</taxon>
        <taxon>Cornellvirus</taxon>
        <taxon>Cornellvirus GRNsp27</taxon>
    </lineage>
</organism>
<dbReference type="CDD" id="cd22365">
    <property type="entry name" value="VRR-NUC-like"/>
    <property type="match status" value="1"/>
</dbReference>
<evidence type="ECO:0000256" key="1">
    <source>
        <dbReference type="ARBA" id="ARBA00001946"/>
    </source>
</evidence>
<dbReference type="KEGG" id="vg:77417850"/>
<dbReference type="SMART" id="SM00990">
    <property type="entry name" value="VRR_NUC"/>
    <property type="match status" value="1"/>
</dbReference>
<dbReference type="Proteomes" id="UP001056818">
    <property type="component" value="Segment"/>
</dbReference>
<keyword evidence="2" id="KW-0540">Nuclease</keyword>
<evidence type="ECO:0000259" key="4">
    <source>
        <dbReference type="SMART" id="SM00990"/>
    </source>
</evidence>
<accession>A0A9E7N126</accession>
<dbReference type="InterPro" id="IPR011856">
    <property type="entry name" value="tRNA_endonuc-like_dom_sf"/>
</dbReference>
<dbReference type="Gene3D" id="3.40.1350.10">
    <property type="match status" value="1"/>
</dbReference>
<dbReference type="GO" id="GO:0003676">
    <property type="term" value="F:nucleic acid binding"/>
    <property type="evidence" value="ECO:0007669"/>
    <property type="project" value="InterPro"/>
</dbReference>
<reference evidence="5" key="1">
    <citation type="submission" date="2022-06" db="EMBL/GenBank/DDBJ databases">
        <title>Three novel Salmonella bacteriophage and their application in different food matrices.</title>
        <authorList>
            <person name="Li Y."/>
            <person name="Lv P."/>
            <person name="Shi D."/>
            <person name="Zhao H."/>
            <person name="Yuan X."/>
            <person name="Jin X."/>
            <person name="Wang X."/>
        </authorList>
    </citation>
    <scope>NUCLEOTIDE SEQUENCE</scope>
</reference>
<keyword evidence="3" id="KW-0378">Hydrolase</keyword>
<dbReference type="GeneID" id="77417850"/>
<proteinExistence type="predicted"/>
<dbReference type="GO" id="GO:0004518">
    <property type="term" value="F:nuclease activity"/>
    <property type="evidence" value="ECO:0007669"/>
    <property type="project" value="UniProtKB-KW"/>
</dbReference>
<evidence type="ECO:0000256" key="2">
    <source>
        <dbReference type="ARBA" id="ARBA00022722"/>
    </source>
</evidence>